<accession>A0ABN9QGL7</accession>
<evidence type="ECO:0008006" key="4">
    <source>
        <dbReference type="Google" id="ProtNLM"/>
    </source>
</evidence>
<reference evidence="2" key="1">
    <citation type="submission" date="2023-10" db="EMBL/GenBank/DDBJ databases">
        <authorList>
            <person name="Chen Y."/>
            <person name="Shah S."/>
            <person name="Dougan E. K."/>
            <person name="Thang M."/>
            <person name="Chan C."/>
        </authorList>
    </citation>
    <scope>NUCLEOTIDE SEQUENCE [LARGE SCALE GENOMIC DNA]</scope>
</reference>
<feature type="non-terminal residue" evidence="2">
    <location>
        <position position="157"/>
    </location>
</feature>
<evidence type="ECO:0000256" key="1">
    <source>
        <dbReference type="SAM" id="MobiDB-lite"/>
    </source>
</evidence>
<keyword evidence="3" id="KW-1185">Reference proteome</keyword>
<feature type="non-terminal residue" evidence="2">
    <location>
        <position position="1"/>
    </location>
</feature>
<evidence type="ECO:0000313" key="3">
    <source>
        <dbReference type="Proteomes" id="UP001189429"/>
    </source>
</evidence>
<dbReference type="Proteomes" id="UP001189429">
    <property type="component" value="Unassembled WGS sequence"/>
</dbReference>
<sequence length="157" mass="16893">VHSALTTDLPAHPNQSEEWNTGFSGNALVAKNLLGSMGALGSSFGEIAKTRALREEQTLVQAIPYPRAAWHEMPFFLEAEGDAAELLVKLQPEGDTVKFKPALKKSATAERLTQEVLDDAKSAMEKVRGAACADQDALSDLEKMADGSIEIAVGRER</sequence>
<organism evidence="2 3">
    <name type="scientific">Prorocentrum cordatum</name>
    <dbReference type="NCBI Taxonomy" id="2364126"/>
    <lineage>
        <taxon>Eukaryota</taxon>
        <taxon>Sar</taxon>
        <taxon>Alveolata</taxon>
        <taxon>Dinophyceae</taxon>
        <taxon>Prorocentrales</taxon>
        <taxon>Prorocentraceae</taxon>
        <taxon>Prorocentrum</taxon>
    </lineage>
</organism>
<proteinExistence type="predicted"/>
<dbReference type="EMBL" id="CAUYUJ010003133">
    <property type="protein sequence ID" value="CAK0804036.1"/>
    <property type="molecule type" value="Genomic_DNA"/>
</dbReference>
<comment type="caution">
    <text evidence="2">The sequence shown here is derived from an EMBL/GenBank/DDBJ whole genome shotgun (WGS) entry which is preliminary data.</text>
</comment>
<feature type="region of interest" description="Disordered" evidence="1">
    <location>
        <begin position="1"/>
        <end position="20"/>
    </location>
</feature>
<name>A0ABN9QGL7_9DINO</name>
<gene>
    <name evidence="2" type="ORF">PCOR1329_LOCUS10970</name>
</gene>
<protein>
    <recommendedName>
        <fullName evidence="4">MmgE/PrpD family protein</fullName>
    </recommendedName>
</protein>
<evidence type="ECO:0000313" key="2">
    <source>
        <dbReference type="EMBL" id="CAK0804036.1"/>
    </source>
</evidence>